<dbReference type="Proteomes" id="UP000013827">
    <property type="component" value="Unassembled WGS sequence"/>
</dbReference>
<dbReference type="GeneID" id="17259862"/>
<sequence length="316" mass="33071">MLFPPSLLCTAATAAAHLLSPAAVAPPLWTLRLSIGREIRTSMPEEWGRSGKRLPLRLDVAVSSEASPAHCRRVGSSCSLLPCSSDVCVRGFDGEANFPVSAGGWRREGSSLQFWLEFPDGVTRGGAGPAWPQAESPDVHLPAGCLFFEGSIEAAEGGQGGSWPGAEPAAVRIRPGALLVKRVGPVGELAFGFGHHYTSVGTWSAEPVSPVAAQPQAQSGARRAPVEPSPLIQQRVQALLRDPSSATLFDVLHCPMRVSREAQKTVALLGVGSALGYVYLTANSVQSPLTGALFVEGWAVEAALLLVLLTRAVNGG</sequence>
<reference evidence="3" key="1">
    <citation type="journal article" date="2013" name="Nature">
        <title>Pan genome of the phytoplankton Emiliania underpins its global distribution.</title>
        <authorList>
            <person name="Read B.A."/>
            <person name="Kegel J."/>
            <person name="Klute M.J."/>
            <person name="Kuo A."/>
            <person name="Lefebvre S.C."/>
            <person name="Maumus F."/>
            <person name="Mayer C."/>
            <person name="Miller J."/>
            <person name="Monier A."/>
            <person name="Salamov A."/>
            <person name="Young J."/>
            <person name="Aguilar M."/>
            <person name="Claverie J.M."/>
            <person name="Frickenhaus S."/>
            <person name="Gonzalez K."/>
            <person name="Herman E.K."/>
            <person name="Lin Y.C."/>
            <person name="Napier J."/>
            <person name="Ogata H."/>
            <person name="Sarno A.F."/>
            <person name="Shmutz J."/>
            <person name="Schroeder D."/>
            <person name="de Vargas C."/>
            <person name="Verret F."/>
            <person name="von Dassow P."/>
            <person name="Valentin K."/>
            <person name="Van de Peer Y."/>
            <person name="Wheeler G."/>
            <person name="Dacks J.B."/>
            <person name="Delwiche C.F."/>
            <person name="Dyhrman S.T."/>
            <person name="Glockner G."/>
            <person name="John U."/>
            <person name="Richards T."/>
            <person name="Worden A.Z."/>
            <person name="Zhang X."/>
            <person name="Grigoriev I.V."/>
            <person name="Allen A.E."/>
            <person name="Bidle K."/>
            <person name="Borodovsky M."/>
            <person name="Bowler C."/>
            <person name="Brownlee C."/>
            <person name="Cock J.M."/>
            <person name="Elias M."/>
            <person name="Gladyshev V.N."/>
            <person name="Groth M."/>
            <person name="Guda C."/>
            <person name="Hadaegh A."/>
            <person name="Iglesias-Rodriguez M.D."/>
            <person name="Jenkins J."/>
            <person name="Jones B.M."/>
            <person name="Lawson T."/>
            <person name="Leese F."/>
            <person name="Lindquist E."/>
            <person name="Lobanov A."/>
            <person name="Lomsadze A."/>
            <person name="Malik S.B."/>
            <person name="Marsh M.E."/>
            <person name="Mackinder L."/>
            <person name="Mock T."/>
            <person name="Mueller-Roeber B."/>
            <person name="Pagarete A."/>
            <person name="Parker M."/>
            <person name="Probert I."/>
            <person name="Quesneville H."/>
            <person name="Raines C."/>
            <person name="Rensing S.A."/>
            <person name="Riano-Pachon D.M."/>
            <person name="Richier S."/>
            <person name="Rokitta S."/>
            <person name="Shiraiwa Y."/>
            <person name="Soanes D.M."/>
            <person name="van der Giezen M."/>
            <person name="Wahlund T.M."/>
            <person name="Williams B."/>
            <person name="Wilson W."/>
            <person name="Wolfe G."/>
            <person name="Wurch L.L."/>
        </authorList>
    </citation>
    <scope>NUCLEOTIDE SEQUENCE</scope>
</reference>
<feature type="chain" id="PRO_5044291181" evidence="1">
    <location>
        <begin position="17"/>
        <end position="316"/>
    </location>
</feature>
<evidence type="ECO:0000313" key="3">
    <source>
        <dbReference type="Proteomes" id="UP000013827"/>
    </source>
</evidence>
<accession>A0A0D3IR26</accession>
<protein>
    <submittedName>
        <fullName evidence="2">Uncharacterized protein</fullName>
    </submittedName>
</protein>
<feature type="signal peptide" evidence="1">
    <location>
        <begin position="1"/>
        <end position="16"/>
    </location>
</feature>
<name>A0A0D3IR26_EMIH1</name>
<proteinExistence type="predicted"/>
<reference evidence="2" key="2">
    <citation type="submission" date="2024-10" db="UniProtKB">
        <authorList>
            <consortium name="EnsemblProtists"/>
        </authorList>
    </citation>
    <scope>IDENTIFICATION</scope>
</reference>
<dbReference type="AlphaFoldDB" id="A0A0D3IR26"/>
<dbReference type="EnsemblProtists" id="EOD13711">
    <property type="protein sequence ID" value="EOD13711"/>
    <property type="gene ID" value="EMIHUDRAFT_119755"/>
</dbReference>
<dbReference type="PaxDb" id="2903-EOD13711"/>
<evidence type="ECO:0000256" key="1">
    <source>
        <dbReference type="SAM" id="SignalP"/>
    </source>
</evidence>
<organism evidence="2 3">
    <name type="scientific">Emiliania huxleyi (strain CCMP1516)</name>
    <dbReference type="NCBI Taxonomy" id="280463"/>
    <lineage>
        <taxon>Eukaryota</taxon>
        <taxon>Haptista</taxon>
        <taxon>Haptophyta</taxon>
        <taxon>Prymnesiophyceae</taxon>
        <taxon>Isochrysidales</taxon>
        <taxon>Noelaerhabdaceae</taxon>
        <taxon>Emiliania</taxon>
    </lineage>
</organism>
<keyword evidence="3" id="KW-1185">Reference proteome</keyword>
<dbReference type="RefSeq" id="XP_005766140.1">
    <property type="nucleotide sequence ID" value="XM_005766083.1"/>
</dbReference>
<keyword evidence="1" id="KW-0732">Signal</keyword>
<dbReference type="KEGG" id="ehx:EMIHUDRAFT_119755"/>
<evidence type="ECO:0000313" key="2">
    <source>
        <dbReference type="EnsemblProtists" id="EOD13711"/>
    </source>
</evidence>
<dbReference type="HOGENOM" id="CLU_881186_0_0_1"/>